<dbReference type="PROSITE" id="PS01256">
    <property type="entry name" value="CULLIN_1"/>
    <property type="match status" value="1"/>
</dbReference>
<evidence type="ECO:0000256" key="1">
    <source>
        <dbReference type="ARBA" id="ARBA00006019"/>
    </source>
</evidence>
<evidence type="ECO:0000256" key="2">
    <source>
        <dbReference type="ARBA" id="ARBA00022843"/>
    </source>
</evidence>
<dbReference type="GO" id="GO:0031461">
    <property type="term" value="C:cullin-RING ubiquitin ligase complex"/>
    <property type="evidence" value="ECO:0007669"/>
    <property type="project" value="InterPro"/>
</dbReference>
<dbReference type="Gene3D" id="1.10.10.10">
    <property type="entry name" value="Winged helix-like DNA-binding domain superfamily/Winged helix DNA-binding domain"/>
    <property type="match status" value="1"/>
</dbReference>
<feature type="domain" description="Cullin family profile" evidence="5">
    <location>
        <begin position="231"/>
        <end position="419"/>
    </location>
</feature>
<dbReference type="FunFam" id="1.10.10.10:FF:000503">
    <property type="entry name" value="Cullin-1"/>
    <property type="match status" value="1"/>
</dbReference>
<accession>A0A2N9FLM4</accession>
<dbReference type="InterPro" id="IPR016159">
    <property type="entry name" value="Cullin_repeat-like_dom_sf"/>
</dbReference>
<comment type="similarity">
    <text evidence="1 3 4">Belongs to the cullin family.</text>
</comment>
<dbReference type="Pfam" id="PF10557">
    <property type="entry name" value="Cullin_Nedd8"/>
    <property type="match status" value="1"/>
</dbReference>
<dbReference type="InterPro" id="IPR016157">
    <property type="entry name" value="Cullin_CS"/>
</dbReference>
<dbReference type="PANTHER" id="PTHR11932">
    <property type="entry name" value="CULLIN"/>
    <property type="match status" value="1"/>
</dbReference>
<dbReference type="AlphaFoldDB" id="A0A2N9FLM4"/>
<dbReference type="Pfam" id="PF26557">
    <property type="entry name" value="Cullin_AB"/>
    <property type="match status" value="1"/>
</dbReference>
<dbReference type="Gene3D" id="3.30.230.130">
    <property type="entry name" value="Cullin, Chain C, Domain 2"/>
    <property type="match status" value="1"/>
</dbReference>
<proteinExistence type="inferred from homology"/>
<dbReference type="SMART" id="SM00884">
    <property type="entry name" value="Cullin_Nedd8"/>
    <property type="match status" value="1"/>
</dbReference>
<evidence type="ECO:0000313" key="6">
    <source>
        <dbReference type="EMBL" id="SPC91686.1"/>
    </source>
</evidence>
<dbReference type="Gene3D" id="1.20.1310.10">
    <property type="entry name" value="Cullin Repeats"/>
    <property type="match status" value="2"/>
</dbReference>
<dbReference type="SUPFAM" id="SSF46785">
    <property type="entry name" value="Winged helix' DNA-binding domain"/>
    <property type="match status" value="1"/>
</dbReference>
<dbReference type="InterPro" id="IPR036390">
    <property type="entry name" value="WH_DNA-bd_sf"/>
</dbReference>
<evidence type="ECO:0000256" key="3">
    <source>
        <dbReference type="PROSITE-ProRule" id="PRU00330"/>
    </source>
</evidence>
<sequence>MERVKLDLWGYEVRTSSDSCISAIDFYYHQLNQEVIANARDAVINLIDKEREGEQIDRALLKNVIDIFVEVGKGQREFYEQDFEAQMLQHSAAYYSRKASNWIAEECLKRERDRVSHYLLKSSEQKLVENVQHELLVVNAKQLLKKEDSGCCVLLRDYKVEDLSRMYRLYRKIPNGLVVFSTIFMQHVTAEGTALVQQVEDAASSQAANGAGLQEQVLVRKIIELLDKYNFLSHSLFYNALKVALEKSCRTVTGRSSAELLITFCDNIFKKGGSEKLSVEAIEESLEKVTDLTSAPENQIIFEEYLRNNTNVNTGIDLNVTVLTSGFWPSYKSFDLSLPLEMVRCVEVFKGFYETRTKHRKLRWIYSLGTCTINGKFESKHIELIVSTSQAAALLLFNNADRLSYSEIMTQLNLNHDDVIPPPTVDERRRVIEEVNNDRRYTIDAAIVRIMKSHKVLGHQQLVMECVEQLGRMFKPDIKTIKKRIEDLITRDYLERDKENPNIFRYLA</sequence>
<dbReference type="InterPro" id="IPR059120">
    <property type="entry name" value="Cullin-like_AB"/>
</dbReference>
<dbReference type="SUPFAM" id="SSF75632">
    <property type="entry name" value="Cullin homology domain"/>
    <property type="match status" value="1"/>
</dbReference>
<name>A0A2N9FLM4_FAGSY</name>
<dbReference type="EMBL" id="OIVN01001244">
    <property type="protein sequence ID" value="SPC91686.1"/>
    <property type="molecule type" value="Genomic_DNA"/>
</dbReference>
<dbReference type="InterPro" id="IPR001373">
    <property type="entry name" value="Cullin_N"/>
</dbReference>
<dbReference type="InterPro" id="IPR036388">
    <property type="entry name" value="WH-like_DNA-bd_sf"/>
</dbReference>
<dbReference type="Pfam" id="PF00888">
    <property type="entry name" value="Cullin"/>
    <property type="match status" value="1"/>
</dbReference>
<keyword evidence="2" id="KW-0832">Ubl conjugation</keyword>
<dbReference type="PROSITE" id="PS50069">
    <property type="entry name" value="CULLIN_2"/>
    <property type="match status" value="1"/>
</dbReference>
<evidence type="ECO:0000259" key="5">
    <source>
        <dbReference type="PROSITE" id="PS50069"/>
    </source>
</evidence>
<dbReference type="SMART" id="SM00182">
    <property type="entry name" value="CULLIN"/>
    <property type="match status" value="1"/>
</dbReference>
<protein>
    <recommendedName>
        <fullName evidence="5">Cullin family profile domain-containing protein</fullName>
    </recommendedName>
</protein>
<dbReference type="InterPro" id="IPR036317">
    <property type="entry name" value="Cullin_homology_sf"/>
</dbReference>
<evidence type="ECO:0000256" key="4">
    <source>
        <dbReference type="RuleBase" id="RU003829"/>
    </source>
</evidence>
<dbReference type="InterPro" id="IPR019559">
    <property type="entry name" value="Cullin_neddylation_domain"/>
</dbReference>
<dbReference type="SUPFAM" id="SSF74788">
    <property type="entry name" value="Cullin repeat-like"/>
    <property type="match status" value="1"/>
</dbReference>
<dbReference type="InterPro" id="IPR016158">
    <property type="entry name" value="Cullin_homology"/>
</dbReference>
<gene>
    <name evidence="6" type="ORF">FSB_LOCUS19568</name>
</gene>
<dbReference type="InterPro" id="IPR045093">
    <property type="entry name" value="Cullin"/>
</dbReference>
<dbReference type="GO" id="GO:0031625">
    <property type="term" value="F:ubiquitin protein ligase binding"/>
    <property type="evidence" value="ECO:0007669"/>
    <property type="project" value="InterPro"/>
</dbReference>
<dbReference type="GO" id="GO:0006511">
    <property type="term" value="P:ubiquitin-dependent protein catabolic process"/>
    <property type="evidence" value="ECO:0007669"/>
    <property type="project" value="InterPro"/>
</dbReference>
<organism evidence="6">
    <name type="scientific">Fagus sylvatica</name>
    <name type="common">Beechnut</name>
    <dbReference type="NCBI Taxonomy" id="28930"/>
    <lineage>
        <taxon>Eukaryota</taxon>
        <taxon>Viridiplantae</taxon>
        <taxon>Streptophyta</taxon>
        <taxon>Embryophyta</taxon>
        <taxon>Tracheophyta</taxon>
        <taxon>Spermatophyta</taxon>
        <taxon>Magnoliopsida</taxon>
        <taxon>eudicotyledons</taxon>
        <taxon>Gunneridae</taxon>
        <taxon>Pentapetalae</taxon>
        <taxon>rosids</taxon>
        <taxon>fabids</taxon>
        <taxon>Fagales</taxon>
        <taxon>Fagaceae</taxon>
        <taxon>Fagus</taxon>
    </lineage>
</organism>
<reference evidence="6" key="1">
    <citation type="submission" date="2018-02" db="EMBL/GenBank/DDBJ databases">
        <authorList>
            <person name="Cohen D.B."/>
            <person name="Kent A.D."/>
        </authorList>
    </citation>
    <scope>NUCLEOTIDE SEQUENCE</scope>
</reference>